<name>A0A8J8AVY8_9GAMM</name>
<evidence type="ECO:0000256" key="2">
    <source>
        <dbReference type="SAM" id="SignalP"/>
    </source>
</evidence>
<feature type="domain" description="DUF4097" evidence="3">
    <location>
        <begin position="109"/>
        <end position="213"/>
    </location>
</feature>
<evidence type="ECO:0000313" key="5">
    <source>
        <dbReference type="EMBL" id="MBS7457342.1"/>
    </source>
</evidence>
<protein>
    <submittedName>
        <fullName evidence="4">DUF4097 family beta strand repeat protein</fullName>
    </submittedName>
</protein>
<evidence type="ECO:0000313" key="4">
    <source>
        <dbReference type="EMBL" id="MBR0560976.1"/>
    </source>
</evidence>
<reference evidence="5 6" key="1">
    <citation type="journal article" date="2021" name="Microbiol. Resour. Announc.">
        <title>Draft Genome Sequence of Coralloluteibacterium stylophorae LMG 29479T.</title>
        <authorList>
            <person name="Karlyshev A.V."/>
            <person name="Kudryashova E.B."/>
            <person name="Ariskina E.V."/>
            <person name="Conroy A.P."/>
            <person name="Abidueva E.Y."/>
        </authorList>
    </citation>
    <scope>NUCLEOTIDE SEQUENCE [LARGE SCALE GENOMIC DNA]</scope>
    <source>
        <strain evidence="5 6">LMG 29479</strain>
    </source>
</reference>
<organism evidence="4">
    <name type="scientific">Coralloluteibacterium stylophorae</name>
    <dbReference type="NCBI Taxonomy" id="1776034"/>
    <lineage>
        <taxon>Bacteria</taxon>
        <taxon>Pseudomonadati</taxon>
        <taxon>Pseudomonadota</taxon>
        <taxon>Gammaproteobacteria</taxon>
        <taxon>Lysobacterales</taxon>
        <taxon>Lysobacteraceae</taxon>
        <taxon>Coralloluteibacterium</taxon>
    </lineage>
</organism>
<sequence length="300" mass="30761">MTSRTRVLARAALLLLAAATAVPAFAQSAIDESRPLASGGRVEVDNVAGLIRVRGWDRDAVSVTGDLGGAERLDIDASANRVRIKAVYPNGRGHRDGARLELRVPAGSELEASAVSAEVDIAEVDLRRLEVDTVSGGVEARGRAAEARIEGVSGGVEAELVTRRLGVETVSGPITVGGEIDGVVEAEAVSGPVTLTLGTIQELRGETVSGPLSVRAAGLAPGGGVSLETVSGRIDLHLPRSTSARLRLSSFSGGIESPVGEVRRPKYGPGSSLDAQAGDGDGDIAIETLSGRIRLDLGGR</sequence>
<proteinExistence type="predicted"/>
<comment type="caution">
    <text evidence="4">The sequence shown here is derived from an EMBL/GenBank/DDBJ whole genome shotgun (WGS) entry which is preliminary data.</text>
</comment>
<dbReference type="InterPro" id="IPR006311">
    <property type="entry name" value="TAT_signal"/>
</dbReference>
<dbReference type="EMBL" id="JAGQFT010000001">
    <property type="protein sequence ID" value="MBR0560976.1"/>
    <property type="molecule type" value="Genomic_DNA"/>
</dbReference>
<gene>
    <name evidence="4" type="ORF">KB893_00355</name>
    <name evidence="5" type="ORF">KB893_009360</name>
</gene>
<reference evidence="4" key="2">
    <citation type="submission" date="2021-04" db="EMBL/GenBank/DDBJ databases">
        <authorList>
            <person name="Karlyshev A.V."/>
        </authorList>
    </citation>
    <scope>NUCLEOTIDE SEQUENCE</scope>
    <source>
        <strain evidence="4">LMG 29479</strain>
    </source>
</reference>
<dbReference type="RefSeq" id="WP_211924943.1">
    <property type="nucleotide sequence ID" value="NZ_JAGQFT020000005.1"/>
</dbReference>
<keyword evidence="6" id="KW-1185">Reference proteome</keyword>
<accession>A0A8J8AVY8</accession>
<evidence type="ECO:0000256" key="1">
    <source>
        <dbReference type="SAM" id="MobiDB-lite"/>
    </source>
</evidence>
<dbReference type="Proteomes" id="UP000675747">
    <property type="component" value="Unassembled WGS sequence"/>
</dbReference>
<keyword evidence="2" id="KW-0732">Signal</keyword>
<dbReference type="AlphaFoldDB" id="A0A8J8AVY8"/>
<feature type="region of interest" description="Disordered" evidence="1">
    <location>
        <begin position="257"/>
        <end position="281"/>
    </location>
</feature>
<dbReference type="InterPro" id="IPR025164">
    <property type="entry name" value="Toastrack_DUF4097"/>
</dbReference>
<dbReference type="PROSITE" id="PS51318">
    <property type="entry name" value="TAT"/>
    <property type="match status" value="1"/>
</dbReference>
<feature type="signal peptide" evidence="2">
    <location>
        <begin position="1"/>
        <end position="26"/>
    </location>
</feature>
<dbReference type="EMBL" id="JAGQFT020000005">
    <property type="protein sequence ID" value="MBS7457342.1"/>
    <property type="molecule type" value="Genomic_DNA"/>
</dbReference>
<evidence type="ECO:0000313" key="6">
    <source>
        <dbReference type="Proteomes" id="UP000675747"/>
    </source>
</evidence>
<evidence type="ECO:0000259" key="3">
    <source>
        <dbReference type="Pfam" id="PF13349"/>
    </source>
</evidence>
<dbReference type="Pfam" id="PF13349">
    <property type="entry name" value="DUF4097"/>
    <property type="match status" value="1"/>
</dbReference>
<feature type="chain" id="PRO_5042774337" evidence="2">
    <location>
        <begin position="27"/>
        <end position="300"/>
    </location>
</feature>